<dbReference type="SUPFAM" id="SSF53756">
    <property type="entry name" value="UDP-Glycosyltransferase/glycogen phosphorylase"/>
    <property type="match status" value="1"/>
</dbReference>
<accession>A0A2M7XDD2</accession>
<dbReference type="InterPro" id="IPR001296">
    <property type="entry name" value="Glyco_trans_1"/>
</dbReference>
<evidence type="ECO:0000259" key="2">
    <source>
        <dbReference type="Pfam" id="PF00534"/>
    </source>
</evidence>
<keyword evidence="1" id="KW-0472">Membrane</keyword>
<dbReference type="Pfam" id="PF13439">
    <property type="entry name" value="Glyco_transf_4"/>
    <property type="match status" value="1"/>
</dbReference>
<keyword evidence="1" id="KW-0812">Transmembrane</keyword>
<feature type="domain" description="Glycosyltransferase subfamily 4-like N-terminal" evidence="3">
    <location>
        <begin position="15"/>
        <end position="100"/>
    </location>
</feature>
<dbReference type="Pfam" id="PF00534">
    <property type="entry name" value="Glycos_transf_1"/>
    <property type="match status" value="1"/>
</dbReference>
<keyword evidence="1" id="KW-1133">Transmembrane helix</keyword>
<evidence type="ECO:0000256" key="1">
    <source>
        <dbReference type="SAM" id="Phobius"/>
    </source>
</evidence>
<dbReference type="EMBL" id="PFWT01000026">
    <property type="protein sequence ID" value="PJA45736.1"/>
    <property type="molecule type" value="Genomic_DNA"/>
</dbReference>
<dbReference type="PANTHER" id="PTHR45947:SF3">
    <property type="entry name" value="SULFOQUINOVOSYL TRANSFERASE SQD2"/>
    <property type="match status" value="1"/>
</dbReference>
<dbReference type="Gene3D" id="3.40.50.2000">
    <property type="entry name" value="Glycogen Phosphorylase B"/>
    <property type="match status" value="2"/>
</dbReference>
<dbReference type="InterPro" id="IPR028098">
    <property type="entry name" value="Glyco_trans_4-like_N"/>
</dbReference>
<evidence type="ECO:0008006" key="6">
    <source>
        <dbReference type="Google" id="ProtNLM"/>
    </source>
</evidence>
<reference evidence="5" key="1">
    <citation type="submission" date="2017-09" db="EMBL/GenBank/DDBJ databases">
        <title>Depth-based differentiation of microbial function through sediment-hosted aquifers and enrichment of novel symbionts in the deep terrestrial subsurface.</title>
        <authorList>
            <person name="Probst A.J."/>
            <person name="Ladd B."/>
            <person name="Jarett J.K."/>
            <person name="Geller-Mcgrath D.E."/>
            <person name="Sieber C.M.K."/>
            <person name="Emerson J.B."/>
            <person name="Anantharaman K."/>
            <person name="Thomas B.C."/>
            <person name="Malmstrom R."/>
            <person name="Stieglmeier M."/>
            <person name="Klingl A."/>
            <person name="Woyke T."/>
            <person name="Ryan C.M."/>
            <person name="Banfield J.F."/>
        </authorList>
    </citation>
    <scope>NUCLEOTIDE SEQUENCE [LARGE SCALE GENOMIC DNA]</scope>
</reference>
<dbReference type="InterPro" id="IPR050194">
    <property type="entry name" value="Glycosyltransferase_grp1"/>
</dbReference>
<organism evidence="4 5">
    <name type="scientific">Candidatus Uhrbacteria bacterium CG_4_9_14_3_um_filter_41_35</name>
    <dbReference type="NCBI Taxonomy" id="1975034"/>
    <lineage>
        <taxon>Bacteria</taxon>
        <taxon>Candidatus Uhriibacteriota</taxon>
    </lineage>
</organism>
<feature type="domain" description="Glycosyl transferase family 1" evidence="2">
    <location>
        <begin position="164"/>
        <end position="336"/>
    </location>
</feature>
<evidence type="ECO:0000313" key="5">
    <source>
        <dbReference type="Proteomes" id="UP000231263"/>
    </source>
</evidence>
<dbReference type="GO" id="GO:0016757">
    <property type="term" value="F:glycosyltransferase activity"/>
    <property type="evidence" value="ECO:0007669"/>
    <property type="project" value="InterPro"/>
</dbReference>
<sequence length="368" mass="41435">MKIAQVTPVYPPYRGGIGKVAEDYTLELEKAGHEVRVFHPGNTKSIYKWGNAAFMPSLFKKLQGFDLIHLHYPFYGGAIFVAFTASFFKIPLVVTYHMKTKADGWLGLIFKLDRIFFEPVILLSAKKILISSLDYAESIDFNPQNLVELPFWVNTEVFSPGQAPELRKEFGISEASRVFIFVGGLDPAHYFKGVSVLLSASAHLAVESDWDIVIVGDGSRTHEFRQTVNKLGLEARVHFAGRVKEEDLPQYYKMADVHVLPSINRSEAFGLVTLEAGASGLPSIVSDLPGVRTLVEVDKTGYIVPPFDDVGLQKIMTKYIENPELAHKQGKNARERVLKRYSISVVFSKLQEIYIQSRLEKYEDRNSQ</sequence>
<comment type="caution">
    <text evidence="4">The sequence shown here is derived from an EMBL/GenBank/DDBJ whole genome shotgun (WGS) entry which is preliminary data.</text>
</comment>
<proteinExistence type="predicted"/>
<dbReference type="Proteomes" id="UP000231263">
    <property type="component" value="Unassembled WGS sequence"/>
</dbReference>
<dbReference type="AlphaFoldDB" id="A0A2M7XDD2"/>
<gene>
    <name evidence="4" type="ORF">CO173_04770</name>
</gene>
<protein>
    <recommendedName>
        <fullName evidence="6">Glycosyltransferase family 1 protein</fullName>
    </recommendedName>
</protein>
<evidence type="ECO:0000259" key="3">
    <source>
        <dbReference type="Pfam" id="PF13439"/>
    </source>
</evidence>
<dbReference type="CDD" id="cd03801">
    <property type="entry name" value="GT4_PimA-like"/>
    <property type="match status" value="1"/>
</dbReference>
<dbReference type="PANTHER" id="PTHR45947">
    <property type="entry name" value="SULFOQUINOVOSYL TRANSFERASE SQD2"/>
    <property type="match status" value="1"/>
</dbReference>
<name>A0A2M7XDD2_9BACT</name>
<feature type="transmembrane region" description="Helical" evidence="1">
    <location>
        <begin position="72"/>
        <end position="94"/>
    </location>
</feature>
<evidence type="ECO:0000313" key="4">
    <source>
        <dbReference type="EMBL" id="PJA45736.1"/>
    </source>
</evidence>